<proteinExistence type="predicted"/>
<keyword evidence="2" id="KW-1133">Transmembrane helix</keyword>
<feature type="transmembrane region" description="Helical" evidence="2">
    <location>
        <begin position="237"/>
        <end position="253"/>
    </location>
</feature>
<evidence type="ECO:0000313" key="3">
    <source>
        <dbReference type="EMBL" id="CAB9510299.1"/>
    </source>
</evidence>
<feature type="compositionally biased region" description="Basic and acidic residues" evidence="1">
    <location>
        <begin position="1"/>
        <end position="16"/>
    </location>
</feature>
<dbReference type="AlphaFoldDB" id="A0A9N8E032"/>
<keyword evidence="2" id="KW-0472">Membrane</keyword>
<dbReference type="Proteomes" id="UP001153069">
    <property type="component" value="Unassembled WGS sequence"/>
</dbReference>
<keyword evidence="2" id="KW-0812">Transmembrane</keyword>
<feature type="region of interest" description="Disordered" evidence="1">
    <location>
        <begin position="82"/>
        <end position="110"/>
    </location>
</feature>
<sequence length="254" mass="27488">MASTTADRKKQTATKDDDMEAKAMANDGDTTTNRERIEIASGRGVSDDGTDANHATSVRSSFAKKSLAGSHPVMAAMAENATAVNNRPDKVATETPPSLPGAYATPPTHYRPPRAREDSFLSSSLVAGIQELPSTPQQFRRPSSPGAYLDVPGLTLQRTPELNYEVMSQCSDNQSLPSAPHHEVDISSCADVTATELVEASVVSDNDDVSSQDLPAASLFDIEAAQRRQQKRETKSRFYYIMSLVLGCLVHRLY</sequence>
<accession>A0A9N8E032</accession>
<gene>
    <name evidence="3" type="ORF">SEMRO_430_G141260.1</name>
</gene>
<feature type="region of interest" description="Disordered" evidence="1">
    <location>
        <begin position="1"/>
        <end position="68"/>
    </location>
</feature>
<evidence type="ECO:0000313" key="4">
    <source>
        <dbReference type="Proteomes" id="UP001153069"/>
    </source>
</evidence>
<evidence type="ECO:0000256" key="1">
    <source>
        <dbReference type="SAM" id="MobiDB-lite"/>
    </source>
</evidence>
<dbReference type="EMBL" id="CAICTM010000429">
    <property type="protein sequence ID" value="CAB9510299.1"/>
    <property type="molecule type" value="Genomic_DNA"/>
</dbReference>
<protein>
    <submittedName>
        <fullName evidence="3">Uncharacterized protein</fullName>
    </submittedName>
</protein>
<comment type="caution">
    <text evidence="3">The sequence shown here is derived from an EMBL/GenBank/DDBJ whole genome shotgun (WGS) entry which is preliminary data.</text>
</comment>
<keyword evidence="4" id="KW-1185">Reference proteome</keyword>
<name>A0A9N8E032_9STRA</name>
<reference evidence="3" key="1">
    <citation type="submission" date="2020-06" db="EMBL/GenBank/DDBJ databases">
        <authorList>
            <consortium name="Plant Systems Biology data submission"/>
        </authorList>
    </citation>
    <scope>NUCLEOTIDE SEQUENCE</scope>
    <source>
        <strain evidence="3">D6</strain>
    </source>
</reference>
<organism evidence="3 4">
    <name type="scientific">Seminavis robusta</name>
    <dbReference type="NCBI Taxonomy" id="568900"/>
    <lineage>
        <taxon>Eukaryota</taxon>
        <taxon>Sar</taxon>
        <taxon>Stramenopiles</taxon>
        <taxon>Ochrophyta</taxon>
        <taxon>Bacillariophyta</taxon>
        <taxon>Bacillariophyceae</taxon>
        <taxon>Bacillariophycidae</taxon>
        <taxon>Naviculales</taxon>
        <taxon>Naviculaceae</taxon>
        <taxon>Seminavis</taxon>
    </lineage>
</organism>
<evidence type="ECO:0000256" key="2">
    <source>
        <dbReference type="SAM" id="Phobius"/>
    </source>
</evidence>